<dbReference type="Gene3D" id="1.10.510.10">
    <property type="entry name" value="Transferase(Phosphotransferase) domain 1"/>
    <property type="match status" value="1"/>
</dbReference>
<dbReference type="InterPro" id="IPR011009">
    <property type="entry name" value="Kinase-like_dom_sf"/>
</dbReference>
<evidence type="ECO:0000256" key="2">
    <source>
        <dbReference type="ARBA" id="ARBA00012513"/>
    </source>
</evidence>
<feature type="non-terminal residue" evidence="6">
    <location>
        <position position="250"/>
    </location>
</feature>
<protein>
    <recommendedName>
        <fullName evidence="2">non-specific serine/threonine protein kinase</fullName>
        <ecNumber evidence="2">2.7.11.1</ecNumber>
    </recommendedName>
</protein>
<keyword evidence="3" id="KW-0547">Nucleotide-binding</keyword>
<keyword evidence="4" id="KW-0067">ATP-binding</keyword>
<dbReference type="AlphaFoldDB" id="A0A7K7RBR9"/>
<dbReference type="InterPro" id="IPR051931">
    <property type="entry name" value="PAK3-like"/>
</dbReference>
<dbReference type="PANTHER" id="PTHR45832:SF22">
    <property type="entry name" value="SERINE_THREONINE-PROTEIN KINASE SAMKA-RELATED"/>
    <property type="match status" value="1"/>
</dbReference>
<evidence type="ECO:0000256" key="3">
    <source>
        <dbReference type="ARBA" id="ARBA00022741"/>
    </source>
</evidence>
<feature type="non-terminal residue" evidence="6">
    <location>
        <position position="1"/>
    </location>
</feature>
<keyword evidence="6" id="KW-0808">Transferase</keyword>
<comment type="similarity">
    <text evidence="1">Belongs to the protein kinase superfamily. STE Ser/Thr protein kinase family. STE20 subfamily.</text>
</comment>
<gene>
    <name evidence="6" type="primary">Pak3_5</name>
    <name evidence="6" type="ORF">NESACU_R12409</name>
</gene>
<dbReference type="SUPFAM" id="SSF56112">
    <property type="entry name" value="Protein kinase-like (PK-like)"/>
    <property type="match status" value="1"/>
</dbReference>
<dbReference type="PANTHER" id="PTHR45832">
    <property type="entry name" value="SERINE/THREONINE-PROTEIN KINASE SAMKA-RELATED-RELATED"/>
    <property type="match status" value="1"/>
</dbReference>
<feature type="domain" description="Protein kinase" evidence="5">
    <location>
        <begin position="1"/>
        <end position="227"/>
    </location>
</feature>
<dbReference type="Pfam" id="PF00069">
    <property type="entry name" value="Pkinase"/>
    <property type="match status" value="1"/>
</dbReference>
<evidence type="ECO:0000256" key="4">
    <source>
        <dbReference type="ARBA" id="ARBA00022840"/>
    </source>
</evidence>
<proteinExistence type="inferred from homology"/>
<organism evidence="6 7">
    <name type="scientific">Nesospiza acunhae</name>
    <dbReference type="NCBI Taxonomy" id="381881"/>
    <lineage>
        <taxon>Eukaryota</taxon>
        <taxon>Metazoa</taxon>
        <taxon>Chordata</taxon>
        <taxon>Craniata</taxon>
        <taxon>Vertebrata</taxon>
        <taxon>Euteleostomi</taxon>
        <taxon>Archelosauria</taxon>
        <taxon>Archosauria</taxon>
        <taxon>Dinosauria</taxon>
        <taxon>Saurischia</taxon>
        <taxon>Theropoda</taxon>
        <taxon>Coelurosauria</taxon>
        <taxon>Aves</taxon>
        <taxon>Neognathae</taxon>
        <taxon>Neoaves</taxon>
        <taxon>Telluraves</taxon>
        <taxon>Australaves</taxon>
        <taxon>Passeriformes</taxon>
        <taxon>Thraupidae</taxon>
        <taxon>Nesospiza</taxon>
    </lineage>
</organism>
<dbReference type="InterPro" id="IPR000719">
    <property type="entry name" value="Prot_kinase_dom"/>
</dbReference>
<dbReference type="GO" id="GO:0005524">
    <property type="term" value="F:ATP binding"/>
    <property type="evidence" value="ECO:0007669"/>
    <property type="project" value="UniProtKB-KW"/>
</dbReference>
<evidence type="ECO:0000256" key="1">
    <source>
        <dbReference type="ARBA" id="ARBA00008874"/>
    </source>
</evidence>
<dbReference type="EMBL" id="VZSU01000098">
    <property type="protein sequence ID" value="NWZ89537.1"/>
    <property type="molecule type" value="Genomic_DNA"/>
</dbReference>
<dbReference type="PROSITE" id="PS50011">
    <property type="entry name" value="PROTEIN_KINASE_DOM"/>
    <property type="match status" value="1"/>
</dbReference>
<comment type="caution">
    <text evidence="6">The sequence shown here is derived from an EMBL/GenBank/DDBJ whole genome shotgun (WGS) entry which is preliminary data.</text>
</comment>
<dbReference type="GO" id="GO:0004674">
    <property type="term" value="F:protein serine/threonine kinase activity"/>
    <property type="evidence" value="ECO:0007669"/>
    <property type="project" value="UniProtKB-EC"/>
</dbReference>
<dbReference type="EC" id="2.7.11.1" evidence="2"/>
<dbReference type="Gene3D" id="3.30.200.20">
    <property type="entry name" value="Phosphorylase Kinase, domain 1"/>
    <property type="match status" value="1"/>
</dbReference>
<name>A0A7K7RBR9_9PASS</name>
<sequence length="250" mass="28305">MAIKKINLQGLIRKEGTFNEFMVMKINKHQNIVNSLKSYLVDRQHWLIMEYMDGGTLSDIIDQRDSLLPSCFCFLSQCLQGLDFLHLNDVIQRDLKSCNILLKTDGSVKLADFDLFAQLTPEQSRQSSVAGTSGWMAPEVVTGQPYGRKVDIWSLGIVGIEMVEQEVPYWNATPVLPQLLIAIRGTPKLQQPNLFSSCLRDFLSCCLQRDEALCWSAKELLQQHPFVTFAEPASSLVPVIVSVKKRKETR</sequence>
<evidence type="ECO:0000313" key="7">
    <source>
        <dbReference type="Proteomes" id="UP000549091"/>
    </source>
</evidence>
<accession>A0A7K7RBR9</accession>
<evidence type="ECO:0000259" key="5">
    <source>
        <dbReference type="PROSITE" id="PS50011"/>
    </source>
</evidence>
<reference evidence="6 7" key="1">
    <citation type="submission" date="2019-09" db="EMBL/GenBank/DDBJ databases">
        <title>Bird 10,000 Genomes (B10K) Project - Family phase.</title>
        <authorList>
            <person name="Zhang G."/>
        </authorList>
    </citation>
    <scope>NUCLEOTIDE SEQUENCE [LARGE SCALE GENOMIC DNA]</scope>
    <source>
        <strain evidence="6">OUT-0053</strain>
        <tissue evidence="6">Muscle</tissue>
    </source>
</reference>
<dbReference type="SMART" id="SM00220">
    <property type="entry name" value="S_TKc"/>
    <property type="match status" value="1"/>
</dbReference>
<evidence type="ECO:0000313" key="6">
    <source>
        <dbReference type="EMBL" id="NWZ89537.1"/>
    </source>
</evidence>
<dbReference type="Proteomes" id="UP000549091">
    <property type="component" value="Unassembled WGS sequence"/>
</dbReference>
<keyword evidence="6" id="KW-0418">Kinase</keyword>
<keyword evidence="7" id="KW-1185">Reference proteome</keyword>